<dbReference type="Pfam" id="PF04299">
    <property type="entry name" value="FMN_bind_2"/>
    <property type="match status" value="1"/>
</dbReference>
<dbReference type="Gene3D" id="2.30.110.10">
    <property type="entry name" value="Electron Transport, Fmn-binding Protein, Chain A"/>
    <property type="match status" value="1"/>
</dbReference>
<name>A0ABU1WFF9_9GAMM</name>
<accession>A0ABU1WFF9</accession>
<dbReference type="PANTHER" id="PTHR35802">
    <property type="entry name" value="PROTEASE SYNTHASE AND SPORULATION PROTEIN PAI 2"/>
    <property type="match status" value="1"/>
</dbReference>
<protein>
    <submittedName>
        <fullName evidence="1">Transcriptional regulator</fullName>
    </submittedName>
</protein>
<organism evidence="1 2">
    <name type="scientific">Lysobacter niastensis</name>
    <dbReference type="NCBI Taxonomy" id="380629"/>
    <lineage>
        <taxon>Bacteria</taxon>
        <taxon>Pseudomonadati</taxon>
        <taxon>Pseudomonadota</taxon>
        <taxon>Gammaproteobacteria</taxon>
        <taxon>Lysobacterales</taxon>
        <taxon>Lysobacteraceae</taxon>
        <taxon>Lysobacter</taxon>
    </lineage>
</organism>
<dbReference type="InterPro" id="IPR012349">
    <property type="entry name" value="Split_barrel_FMN-bd"/>
</dbReference>
<dbReference type="InterPro" id="IPR007396">
    <property type="entry name" value="TR_PAI2-type"/>
</dbReference>
<dbReference type="PIRSF" id="PIRSF010372">
    <property type="entry name" value="PaiB"/>
    <property type="match status" value="1"/>
</dbReference>
<dbReference type="SUPFAM" id="SSF50475">
    <property type="entry name" value="FMN-binding split barrel"/>
    <property type="match status" value="1"/>
</dbReference>
<dbReference type="RefSeq" id="WP_310064276.1">
    <property type="nucleotide sequence ID" value="NZ_JAVDVY010000003.1"/>
</dbReference>
<dbReference type="Proteomes" id="UP001251524">
    <property type="component" value="Unassembled WGS sequence"/>
</dbReference>
<reference evidence="1 2" key="1">
    <citation type="submission" date="2023-07" db="EMBL/GenBank/DDBJ databases">
        <title>Sorghum-associated microbial communities from plants grown in Nebraska, USA.</title>
        <authorList>
            <person name="Schachtman D."/>
        </authorList>
    </citation>
    <scope>NUCLEOTIDE SEQUENCE [LARGE SCALE GENOMIC DNA]</scope>
    <source>
        <strain evidence="1 2">BE198</strain>
    </source>
</reference>
<gene>
    <name evidence="1" type="ORF">J2X06_003308</name>
</gene>
<dbReference type="EMBL" id="JAVDVY010000003">
    <property type="protein sequence ID" value="MDR7136090.1"/>
    <property type="molecule type" value="Genomic_DNA"/>
</dbReference>
<keyword evidence="2" id="KW-1185">Reference proteome</keyword>
<comment type="caution">
    <text evidence="1">The sequence shown here is derived from an EMBL/GenBank/DDBJ whole genome shotgun (WGS) entry which is preliminary data.</text>
</comment>
<dbReference type="PANTHER" id="PTHR35802:SF1">
    <property type="entry name" value="PROTEASE SYNTHASE AND SPORULATION PROTEIN PAI 2"/>
    <property type="match status" value="1"/>
</dbReference>
<evidence type="ECO:0000313" key="1">
    <source>
        <dbReference type="EMBL" id="MDR7136090.1"/>
    </source>
</evidence>
<proteinExistence type="predicted"/>
<sequence>MTHPAFAPNSPADIDRLIAAHPFALMISSAAGAPIATPLPLLLERDEDGAITLLGHIARISPHTELLRREPRALVVFLGSHGYISPSWLADRTQAPTWNYETVHFEVDVEFDDRAEATQTALTQLVDHMERGRPNAWSVADMGSRYEMLAQAVVAFRARVISTKAKFKLGQNERPDDRADILKGLELTAHQSLLEAMTRSNP</sequence>
<evidence type="ECO:0000313" key="2">
    <source>
        <dbReference type="Proteomes" id="UP001251524"/>
    </source>
</evidence>